<evidence type="ECO:0000256" key="1">
    <source>
        <dbReference type="ARBA" id="ARBA00004123"/>
    </source>
</evidence>
<evidence type="ECO:0000313" key="11">
    <source>
        <dbReference type="EMBL" id="KAF2709562.1"/>
    </source>
</evidence>
<dbReference type="PANTHER" id="PTHR15459:SF3">
    <property type="entry name" value="POLYAMINE-MODULATED FACTOR 1"/>
    <property type="match status" value="1"/>
</dbReference>
<keyword evidence="7" id="KW-0539">Nucleus</keyword>
<dbReference type="Pfam" id="PF03980">
    <property type="entry name" value="Nnf1"/>
    <property type="match status" value="1"/>
</dbReference>
<sequence>MPSATRPDSRSPSPAPAPPIAEAPGPRAQGFINIFNATVDKTLEKCSSTNFASCFPTTAQYTPESLESIRGQIVQQLGHQWRTSFDGIMGNRDVVKAINSLEQCIEDAKLRKKRAEANANGGLIDTPIAPHTLSPSAIHLAHLMPFLEDQTAETNARLSTTQQANTELLSTITSQRAEIEALVRGLEGVIQDLESSAQIMGQDEVQGLSKEIKDYEMEMKRES</sequence>
<reference evidence="11" key="1">
    <citation type="journal article" date="2020" name="Stud. Mycol.">
        <title>101 Dothideomycetes genomes: a test case for predicting lifestyles and emergence of pathogens.</title>
        <authorList>
            <person name="Haridas S."/>
            <person name="Albert R."/>
            <person name="Binder M."/>
            <person name="Bloem J."/>
            <person name="Labutti K."/>
            <person name="Salamov A."/>
            <person name="Andreopoulos B."/>
            <person name="Baker S."/>
            <person name="Barry K."/>
            <person name="Bills G."/>
            <person name="Bluhm B."/>
            <person name="Cannon C."/>
            <person name="Castanera R."/>
            <person name="Culley D."/>
            <person name="Daum C."/>
            <person name="Ezra D."/>
            <person name="Gonzalez J."/>
            <person name="Henrissat B."/>
            <person name="Kuo A."/>
            <person name="Liang C."/>
            <person name="Lipzen A."/>
            <person name="Lutzoni F."/>
            <person name="Magnuson J."/>
            <person name="Mondo S."/>
            <person name="Nolan M."/>
            <person name="Ohm R."/>
            <person name="Pangilinan J."/>
            <person name="Park H.-J."/>
            <person name="Ramirez L."/>
            <person name="Alfaro M."/>
            <person name="Sun H."/>
            <person name="Tritt A."/>
            <person name="Yoshinaga Y."/>
            <person name="Zwiers L.-H."/>
            <person name="Turgeon B."/>
            <person name="Goodwin S."/>
            <person name="Spatafora J."/>
            <person name="Crous P."/>
            <person name="Grigoriev I."/>
        </authorList>
    </citation>
    <scope>NUCLEOTIDE SEQUENCE</scope>
    <source>
        <strain evidence="11">CBS 279.74</strain>
    </source>
</reference>
<keyword evidence="4" id="KW-0132">Cell division</keyword>
<dbReference type="GO" id="GO:0051301">
    <property type="term" value="P:cell division"/>
    <property type="evidence" value="ECO:0007669"/>
    <property type="project" value="UniProtKB-KW"/>
</dbReference>
<name>A0A6G1KAS0_9PLEO</name>
<feature type="region of interest" description="Disordered" evidence="10">
    <location>
        <begin position="1"/>
        <end position="27"/>
    </location>
</feature>
<dbReference type="EMBL" id="MU005770">
    <property type="protein sequence ID" value="KAF2709562.1"/>
    <property type="molecule type" value="Genomic_DNA"/>
</dbReference>
<evidence type="ECO:0000256" key="7">
    <source>
        <dbReference type="ARBA" id="ARBA00023242"/>
    </source>
</evidence>
<comment type="subcellular location">
    <subcellularLocation>
        <location evidence="2">Chromosome</location>
        <location evidence="2">Centromere</location>
        <location evidence="2">Kinetochore</location>
    </subcellularLocation>
    <subcellularLocation>
        <location evidence="1">Nucleus</location>
    </subcellularLocation>
</comment>
<evidence type="ECO:0000256" key="4">
    <source>
        <dbReference type="ARBA" id="ARBA00022618"/>
    </source>
</evidence>
<keyword evidence="6" id="KW-0995">Kinetochore</keyword>
<dbReference type="PANTHER" id="PTHR15459">
    <property type="entry name" value="POLYAMINE-MODULATED FACTOR 1"/>
    <property type="match status" value="1"/>
</dbReference>
<keyword evidence="12" id="KW-1185">Reference proteome</keyword>
<keyword evidence="8" id="KW-0131">Cell cycle</keyword>
<feature type="compositionally biased region" description="Low complexity" evidence="10">
    <location>
        <begin position="1"/>
        <end position="12"/>
    </location>
</feature>
<evidence type="ECO:0000256" key="8">
    <source>
        <dbReference type="ARBA" id="ARBA00023306"/>
    </source>
</evidence>
<keyword evidence="9" id="KW-0137">Centromere</keyword>
<evidence type="ECO:0000256" key="3">
    <source>
        <dbReference type="ARBA" id="ARBA00022454"/>
    </source>
</evidence>
<evidence type="ECO:0000256" key="5">
    <source>
        <dbReference type="ARBA" id="ARBA00022776"/>
    </source>
</evidence>
<keyword evidence="3" id="KW-0158">Chromosome</keyword>
<evidence type="ECO:0000313" key="12">
    <source>
        <dbReference type="Proteomes" id="UP000799428"/>
    </source>
</evidence>
<evidence type="ECO:0000256" key="2">
    <source>
        <dbReference type="ARBA" id="ARBA00004629"/>
    </source>
</evidence>
<dbReference type="InterPro" id="IPR007128">
    <property type="entry name" value="PMF1/Nnf1"/>
</dbReference>
<organism evidence="11 12">
    <name type="scientific">Pleomassaria siparia CBS 279.74</name>
    <dbReference type="NCBI Taxonomy" id="1314801"/>
    <lineage>
        <taxon>Eukaryota</taxon>
        <taxon>Fungi</taxon>
        <taxon>Dikarya</taxon>
        <taxon>Ascomycota</taxon>
        <taxon>Pezizomycotina</taxon>
        <taxon>Dothideomycetes</taxon>
        <taxon>Pleosporomycetidae</taxon>
        <taxon>Pleosporales</taxon>
        <taxon>Pleomassariaceae</taxon>
        <taxon>Pleomassaria</taxon>
    </lineage>
</organism>
<proteinExistence type="predicted"/>
<evidence type="ECO:0000256" key="10">
    <source>
        <dbReference type="SAM" id="MobiDB-lite"/>
    </source>
</evidence>
<dbReference type="AlphaFoldDB" id="A0A6G1KAS0"/>
<dbReference type="GO" id="GO:0007059">
    <property type="term" value="P:chromosome segregation"/>
    <property type="evidence" value="ECO:0007669"/>
    <property type="project" value="TreeGrafter"/>
</dbReference>
<dbReference type="Proteomes" id="UP000799428">
    <property type="component" value="Unassembled WGS sequence"/>
</dbReference>
<dbReference type="GO" id="GO:0005634">
    <property type="term" value="C:nucleus"/>
    <property type="evidence" value="ECO:0007669"/>
    <property type="project" value="UniProtKB-SubCell"/>
</dbReference>
<evidence type="ECO:0000256" key="6">
    <source>
        <dbReference type="ARBA" id="ARBA00022838"/>
    </source>
</evidence>
<accession>A0A6G1KAS0</accession>
<dbReference type="OrthoDB" id="18453at2759"/>
<keyword evidence="5" id="KW-0498">Mitosis</keyword>
<protein>
    <submittedName>
        <fullName evidence="11">Nnf1-domain-containing protein</fullName>
    </submittedName>
</protein>
<gene>
    <name evidence="11" type="ORF">K504DRAFT_476859</name>
</gene>
<evidence type="ECO:0000256" key="9">
    <source>
        <dbReference type="ARBA" id="ARBA00023328"/>
    </source>
</evidence>
<dbReference type="GO" id="GO:0000444">
    <property type="term" value="C:MIS12/MIND type complex"/>
    <property type="evidence" value="ECO:0007669"/>
    <property type="project" value="InterPro"/>
</dbReference>